<reference evidence="2 3" key="1">
    <citation type="submission" date="2017-03" db="EMBL/GenBank/DDBJ databases">
        <authorList>
            <person name="Afonso C.L."/>
            <person name="Miller P.J."/>
            <person name="Scott M.A."/>
            <person name="Spackman E."/>
            <person name="Goraichik I."/>
            <person name="Dimitrov K.M."/>
            <person name="Suarez D.L."/>
            <person name="Swayne D.E."/>
        </authorList>
    </citation>
    <scope>NUCLEOTIDE SEQUENCE [LARGE SCALE GENOMIC DNA]</scope>
    <source>
        <strain evidence="2 3">CECT 7691</strain>
    </source>
</reference>
<dbReference type="AlphaFoldDB" id="A0A1Y5SK62"/>
<evidence type="ECO:0000313" key="3">
    <source>
        <dbReference type="Proteomes" id="UP000193200"/>
    </source>
</evidence>
<dbReference type="CDD" id="cd06558">
    <property type="entry name" value="crotonase-like"/>
    <property type="match status" value="1"/>
</dbReference>
<dbReference type="InParanoid" id="A0A1Y5SK62"/>
<dbReference type="InterPro" id="IPR001753">
    <property type="entry name" value="Enoyl-CoA_hydra/iso"/>
</dbReference>
<protein>
    <submittedName>
        <fullName evidence="2">2,3-dehydroadipyl-CoA hydratase</fullName>
        <ecNumber evidence="2">4.2.1.17</ecNumber>
    </submittedName>
</protein>
<dbReference type="EC" id="4.2.1.17" evidence="2"/>
<dbReference type="Pfam" id="PF00378">
    <property type="entry name" value="ECH_1"/>
    <property type="match status" value="1"/>
</dbReference>
<evidence type="ECO:0000313" key="2">
    <source>
        <dbReference type="EMBL" id="SLN42035.1"/>
    </source>
</evidence>
<dbReference type="Proteomes" id="UP000193200">
    <property type="component" value="Unassembled WGS sequence"/>
</dbReference>
<dbReference type="Gene3D" id="3.90.226.10">
    <property type="entry name" value="2-enoyl-CoA Hydratase, Chain A, domain 1"/>
    <property type="match status" value="1"/>
</dbReference>
<accession>A0A1Y5SK62</accession>
<keyword evidence="2" id="KW-0456">Lyase</keyword>
<dbReference type="PANTHER" id="PTHR42964:SF1">
    <property type="entry name" value="POLYKETIDE BIOSYNTHESIS ENOYL-COA HYDRATASE PKSH-RELATED"/>
    <property type="match status" value="1"/>
</dbReference>
<proteinExistence type="inferred from homology"/>
<organism evidence="2 3">
    <name type="scientific">Oceanibacterium hippocampi</name>
    <dbReference type="NCBI Taxonomy" id="745714"/>
    <lineage>
        <taxon>Bacteria</taxon>
        <taxon>Pseudomonadati</taxon>
        <taxon>Pseudomonadota</taxon>
        <taxon>Alphaproteobacteria</taxon>
        <taxon>Sneathiellales</taxon>
        <taxon>Sneathiellaceae</taxon>
        <taxon>Oceanibacterium</taxon>
    </lineage>
</organism>
<dbReference type="PANTHER" id="PTHR42964">
    <property type="entry name" value="ENOYL-COA HYDRATASE"/>
    <property type="match status" value="1"/>
</dbReference>
<dbReference type="SUPFAM" id="SSF52096">
    <property type="entry name" value="ClpP/crotonase"/>
    <property type="match status" value="1"/>
</dbReference>
<dbReference type="RefSeq" id="WP_085882994.1">
    <property type="nucleotide sequence ID" value="NZ_FWFR01000001.1"/>
</dbReference>
<name>A0A1Y5SK62_9PROT</name>
<dbReference type="GO" id="GO:0004300">
    <property type="term" value="F:enoyl-CoA hydratase activity"/>
    <property type="evidence" value="ECO:0007669"/>
    <property type="project" value="UniProtKB-EC"/>
</dbReference>
<evidence type="ECO:0000256" key="1">
    <source>
        <dbReference type="ARBA" id="ARBA00005254"/>
    </source>
</evidence>
<sequence length="252" mass="26074">MGDLRVERRANGAMVLTLDSPAVRNALDLPMIRALAAALDTAAGDPDCRMVMLRGAGEDFCTGRNVNEIKAFGTRSRDQVAEEMAFLRDVMLAVERFPKPLVVAVDGYALGLGMALVGLADIALATERASFGLPEIRLGFAPSLAAVAALRAVDGRLAMPMLLTGERIDAAAAKDLGLVHRVVPAGELAAESDALSERLTALSTDAQIVCKRLVREAAGQDFATSTALAVEVALAGFGKAPGSDGKTAGGSA</sequence>
<keyword evidence="3" id="KW-1185">Reference proteome</keyword>
<gene>
    <name evidence="2" type="primary">paaF_2</name>
    <name evidence="2" type="ORF">OCH7691_01775</name>
</gene>
<comment type="similarity">
    <text evidence="1">Belongs to the enoyl-CoA hydratase/isomerase family.</text>
</comment>
<dbReference type="EMBL" id="FWFR01000001">
    <property type="protein sequence ID" value="SLN42035.1"/>
    <property type="molecule type" value="Genomic_DNA"/>
</dbReference>
<dbReference type="OrthoDB" id="9807606at2"/>
<dbReference type="InterPro" id="IPR051683">
    <property type="entry name" value="Enoyl-CoA_Hydratase/Isomerase"/>
</dbReference>
<dbReference type="InterPro" id="IPR029045">
    <property type="entry name" value="ClpP/crotonase-like_dom_sf"/>
</dbReference>